<feature type="region of interest" description="Disordered" evidence="2">
    <location>
        <begin position="1"/>
        <end position="21"/>
    </location>
</feature>
<feature type="compositionally biased region" description="Basic and acidic residues" evidence="2">
    <location>
        <begin position="241"/>
        <end position="264"/>
    </location>
</feature>
<keyword evidence="5" id="KW-1185">Reference proteome</keyword>
<evidence type="ECO:0000313" key="4">
    <source>
        <dbReference type="EMBL" id="KAJ7307550.1"/>
    </source>
</evidence>
<accession>A0A9Q1ASE5</accession>
<evidence type="ECO:0000256" key="2">
    <source>
        <dbReference type="SAM" id="MobiDB-lite"/>
    </source>
</evidence>
<dbReference type="InterPro" id="IPR022168">
    <property type="entry name" value="GARIL-like_Rab2B-bd"/>
</dbReference>
<evidence type="ECO:0000313" key="5">
    <source>
        <dbReference type="Proteomes" id="UP001142489"/>
    </source>
</evidence>
<feature type="domain" description="Golgi associated RAB2 interactor protein-like Rab2B-binding" evidence="3">
    <location>
        <begin position="76"/>
        <end position="139"/>
    </location>
</feature>
<dbReference type="Proteomes" id="UP001142489">
    <property type="component" value="Unassembled WGS sequence"/>
</dbReference>
<comment type="caution">
    <text evidence="4">The sequence shown here is derived from an EMBL/GenBank/DDBJ whole genome shotgun (WGS) entry which is preliminary data.</text>
</comment>
<feature type="compositionally biased region" description="Polar residues" evidence="2">
    <location>
        <begin position="290"/>
        <end position="304"/>
    </location>
</feature>
<evidence type="ECO:0000256" key="1">
    <source>
        <dbReference type="ARBA" id="ARBA00038379"/>
    </source>
</evidence>
<sequence length="321" mass="35718">MRRIKHSGRAIGKPERVSKRGGALDVHNQVRQVRVAIAATSPGLKVPNVLLLARTVLPEQSPRQARFRHTPLNARFELTRLLPLCFIKISIHDMEKKQLRFKMATGRTFYLQLCPPVDNQPDNFESWVKVIHLLRPPSKFSQESKDLDPQNAWKALATPPSGESILHTPVDPTIPPLQDGESNLLETLSTVPEEGPVNANPSESWDSPYTVLDPAVGLPPASNPLAETDLQPETPPPSEGETPKEKLDLSPEGAKTERPRDRPVASRRSTSQNKPSKPRRSHSSKRAVSRSPSKISTLFMSSFSGRRHRKGAAKKAKEKQR</sequence>
<protein>
    <recommendedName>
        <fullName evidence="3">Golgi associated RAB2 interactor protein-like Rab2B-binding domain-containing protein</fullName>
    </recommendedName>
</protein>
<dbReference type="PANTHER" id="PTHR22574">
    <property type="match status" value="1"/>
</dbReference>
<dbReference type="Pfam" id="PF12480">
    <property type="entry name" value="GARIL_Rab2_bd"/>
    <property type="match status" value="1"/>
</dbReference>
<feature type="region of interest" description="Disordered" evidence="2">
    <location>
        <begin position="192"/>
        <end position="321"/>
    </location>
</feature>
<dbReference type="AlphaFoldDB" id="A0A9Q1ASE5"/>
<dbReference type="OrthoDB" id="9940031at2759"/>
<dbReference type="GO" id="GO:0005634">
    <property type="term" value="C:nucleus"/>
    <property type="evidence" value="ECO:0007669"/>
    <property type="project" value="TreeGrafter"/>
</dbReference>
<gene>
    <name evidence="4" type="ORF">JRQ81_009575</name>
</gene>
<name>A0A9Q1ASE5_9SAUR</name>
<feature type="compositionally biased region" description="Basic residues" evidence="2">
    <location>
        <begin position="276"/>
        <end position="288"/>
    </location>
</feature>
<proteinExistence type="inferred from homology"/>
<dbReference type="EMBL" id="JAPFRF010000019">
    <property type="protein sequence ID" value="KAJ7307550.1"/>
    <property type="molecule type" value="Genomic_DNA"/>
</dbReference>
<dbReference type="PANTHER" id="PTHR22574:SF2">
    <property type="entry name" value="GOLGI-ASSOCIATED RAB2 INTERACTOR PROTEIN 3"/>
    <property type="match status" value="1"/>
</dbReference>
<reference evidence="4" key="1">
    <citation type="journal article" date="2023" name="DNA Res.">
        <title>Chromosome-level genome assembly of Phrynocephalus forsythii using third-generation DNA sequencing and Hi-C analysis.</title>
        <authorList>
            <person name="Qi Y."/>
            <person name="Zhao W."/>
            <person name="Zhao Y."/>
            <person name="Niu C."/>
            <person name="Cao S."/>
            <person name="Zhang Y."/>
        </authorList>
    </citation>
    <scope>NUCLEOTIDE SEQUENCE</scope>
    <source>
        <tissue evidence="4">Muscle</tissue>
    </source>
</reference>
<organism evidence="4 5">
    <name type="scientific">Phrynocephalus forsythii</name>
    <dbReference type="NCBI Taxonomy" id="171643"/>
    <lineage>
        <taxon>Eukaryota</taxon>
        <taxon>Metazoa</taxon>
        <taxon>Chordata</taxon>
        <taxon>Craniata</taxon>
        <taxon>Vertebrata</taxon>
        <taxon>Euteleostomi</taxon>
        <taxon>Lepidosauria</taxon>
        <taxon>Squamata</taxon>
        <taxon>Bifurcata</taxon>
        <taxon>Unidentata</taxon>
        <taxon>Episquamata</taxon>
        <taxon>Toxicofera</taxon>
        <taxon>Iguania</taxon>
        <taxon>Acrodonta</taxon>
        <taxon>Agamidae</taxon>
        <taxon>Agaminae</taxon>
        <taxon>Phrynocephalus</taxon>
    </lineage>
</organism>
<evidence type="ECO:0000259" key="3">
    <source>
        <dbReference type="Pfam" id="PF12480"/>
    </source>
</evidence>
<comment type="similarity">
    <text evidence="1">Belongs to the GARIN family.</text>
</comment>
<feature type="compositionally biased region" description="Basic residues" evidence="2">
    <location>
        <begin position="305"/>
        <end position="321"/>
    </location>
</feature>